<proteinExistence type="predicted"/>
<feature type="disulfide bond" evidence="12">
    <location>
        <begin position="278"/>
        <end position="287"/>
    </location>
</feature>
<evidence type="ECO:0000256" key="9">
    <source>
        <dbReference type="ARBA" id="ARBA00023157"/>
    </source>
</evidence>
<keyword evidence="19" id="KW-1185">Reference proteome</keyword>
<keyword evidence="6" id="KW-0084">Basement membrane</keyword>
<reference evidence="18" key="3">
    <citation type="submission" date="2025-09" db="UniProtKB">
        <authorList>
            <consortium name="Ensembl"/>
        </authorList>
    </citation>
    <scope>IDENTIFICATION</scope>
    <source>
        <strain evidence="18">Glennie</strain>
    </source>
</reference>
<feature type="disulfide bond" evidence="12">
    <location>
        <begin position="531"/>
        <end position="543"/>
    </location>
</feature>
<dbReference type="RefSeq" id="XP_039768446.1">
    <property type="nucleotide sequence ID" value="XM_039912512.1"/>
</dbReference>
<gene>
    <name evidence="18" type="primary">LAMB3</name>
</gene>
<comment type="subcellular location">
    <subcellularLocation>
        <location evidence="1">Secreted</location>
        <location evidence="1">Extracellular space</location>
        <location evidence="1">Extracellular matrix</location>
        <location evidence="1">Basement membrane</location>
    </subcellularLocation>
</comment>
<dbReference type="Pfam" id="PF24973">
    <property type="entry name" value="EGF_LMN_ATRN"/>
    <property type="match status" value="1"/>
</dbReference>
<dbReference type="AlphaFoldDB" id="F7E4G7"/>
<dbReference type="FunFam" id="2.170.300.10:FF:000001">
    <property type="entry name" value="Laminin subunit beta-1"/>
    <property type="match status" value="1"/>
</dbReference>
<dbReference type="InterPro" id="IPR008211">
    <property type="entry name" value="Laminin_N"/>
</dbReference>
<dbReference type="RefSeq" id="XP_028925322.1">
    <property type="nucleotide sequence ID" value="XM_029069489.1"/>
</dbReference>
<dbReference type="Gene3D" id="1.10.287.1490">
    <property type="match status" value="1"/>
</dbReference>
<evidence type="ECO:0000256" key="14">
    <source>
        <dbReference type="SAM" id="MobiDB-lite"/>
    </source>
</evidence>
<dbReference type="InterPro" id="IPR000742">
    <property type="entry name" value="EGF"/>
</dbReference>
<evidence type="ECO:0000313" key="18">
    <source>
        <dbReference type="Ensembl" id="ENSOANP00000021710.2"/>
    </source>
</evidence>
<dbReference type="CDD" id="cd00055">
    <property type="entry name" value="EGF_Lam"/>
    <property type="match status" value="6"/>
</dbReference>
<dbReference type="InterPro" id="IPR050440">
    <property type="entry name" value="Laminin/Netrin_ECM"/>
</dbReference>
<evidence type="ECO:0000256" key="10">
    <source>
        <dbReference type="ARBA" id="ARBA00023180"/>
    </source>
</evidence>
<dbReference type="GeneID" id="100079022"/>
<dbReference type="HOGENOM" id="CLU_001560_0_0_1"/>
<dbReference type="RefSeq" id="XP_028925323.1">
    <property type="nucleotide sequence ID" value="XM_029069490.2"/>
</dbReference>
<organism evidence="18 19">
    <name type="scientific">Ornithorhynchus anatinus</name>
    <name type="common">Duckbill platypus</name>
    <dbReference type="NCBI Taxonomy" id="9258"/>
    <lineage>
        <taxon>Eukaryota</taxon>
        <taxon>Metazoa</taxon>
        <taxon>Chordata</taxon>
        <taxon>Craniata</taxon>
        <taxon>Vertebrata</taxon>
        <taxon>Euteleostomi</taxon>
        <taxon>Mammalia</taxon>
        <taxon>Monotremata</taxon>
        <taxon>Ornithorhynchidae</taxon>
        <taxon>Ornithorhynchus</taxon>
    </lineage>
</organism>
<feature type="disulfide bond" evidence="12">
    <location>
        <begin position="450"/>
        <end position="459"/>
    </location>
</feature>
<evidence type="ECO:0000256" key="15">
    <source>
        <dbReference type="SAM" id="SignalP"/>
    </source>
</evidence>
<feature type="signal peptide" evidence="15">
    <location>
        <begin position="1"/>
        <end position="18"/>
    </location>
</feature>
<feature type="disulfide bond" evidence="12">
    <location>
        <begin position="533"/>
        <end position="550"/>
    </location>
</feature>
<feature type="disulfide bond" evidence="12">
    <location>
        <begin position="343"/>
        <end position="352"/>
    </location>
</feature>
<evidence type="ECO:0000259" key="16">
    <source>
        <dbReference type="PROSITE" id="PS50027"/>
    </source>
</evidence>
<keyword evidence="7" id="KW-0130">Cell adhesion</keyword>
<dbReference type="FunFam" id="2.60.120.260:FF:000073">
    <property type="entry name" value="Laminin subunit beta 3"/>
    <property type="match status" value="1"/>
</dbReference>
<evidence type="ECO:0000313" key="19">
    <source>
        <dbReference type="Proteomes" id="UP000002279"/>
    </source>
</evidence>
<feature type="domain" description="Laminin EGF-like" evidence="16">
    <location>
        <begin position="531"/>
        <end position="580"/>
    </location>
</feature>
<evidence type="ECO:0000256" key="3">
    <source>
        <dbReference type="ARBA" id="ARBA00022530"/>
    </source>
</evidence>
<keyword evidence="2" id="KW-0964">Secreted</keyword>
<dbReference type="InParanoid" id="F7E4G7"/>
<dbReference type="FunFam" id="2.10.25.10:FF:000224">
    <property type="entry name" value="Usherin"/>
    <property type="match status" value="1"/>
</dbReference>
<dbReference type="PROSITE" id="PS01248">
    <property type="entry name" value="EGF_LAM_1"/>
    <property type="match status" value="1"/>
</dbReference>
<dbReference type="Pfam" id="PF00053">
    <property type="entry name" value="EGF_laminin"/>
    <property type="match status" value="5"/>
</dbReference>
<keyword evidence="9 12" id="KW-1015">Disulfide bond</keyword>
<keyword evidence="11 12" id="KW-0424">Laminin EGF-like domain</keyword>
<dbReference type="FunCoup" id="F7E4G7">
    <property type="interactions" value="431"/>
</dbReference>
<dbReference type="GO" id="GO:0009887">
    <property type="term" value="P:animal organ morphogenesis"/>
    <property type="evidence" value="ECO:0000318"/>
    <property type="project" value="GO_Central"/>
</dbReference>
<evidence type="ECO:0000256" key="6">
    <source>
        <dbReference type="ARBA" id="ARBA00022869"/>
    </source>
</evidence>
<dbReference type="GO" id="GO:0009888">
    <property type="term" value="P:tissue development"/>
    <property type="evidence" value="ECO:0000318"/>
    <property type="project" value="GO_Central"/>
</dbReference>
<dbReference type="Ensembl" id="ENSOANT00000021713.2">
    <property type="protein sequence ID" value="ENSOANP00000021710.2"/>
    <property type="gene ID" value="ENSOANG00000013763.2"/>
</dbReference>
<evidence type="ECO:0000256" key="8">
    <source>
        <dbReference type="ARBA" id="ARBA00023054"/>
    </source>
</evidence>
<dbReference type="OMA" id="NKREQFE"/>
<dbReference type="GO" id="GO:0034446">
    <property type="term" value="P:substrate adhesion-dependent cell spreading"/>
    <property type="evidence" value="ECO:0000318"/>
    <property type="project" value="GO_Central"/>
</dbReference>
<feature type="domain" description="Laminin N-terminal" evidence="17">
    <location>
        <begin position="21"/>
        <end position="248"/>
    </location>
</feature>
<dbReference type="GO" id="GO:0035987">
    <property type="term" value="P:endodermal cell differentiation"/>
    <property type="evidence" value="ECO:0007669"/>
    <property type="project" value="Ensembl"/>
</dbReference>
<reference evidence="18" key="2">
    <citation type="submission" date="2025-08" db="UniProtKB">
        <authorList>
            <consortium name="Ensembl"/>
        </authorList>
    </citation>
    <scope>IDENTIFICATION</scope>
    <source>
        <strain evidence="18">Glennie</strain>
    </source>
</reference>
<feature type="domain" description="Laminin EGF-like" evidence="16">
    <location>
        <begin position="313"/>
        <end position="375"/>
    </location>
</feature>
<evidence type="ECO:0000256" key="11">
    <source>
        <dbReference type="ARBA" id="ARBA00023292"/>
    </source>
</evidence>
<evidence type="ECO:0000256" key="5">
    <source>
        <dbReference type="ARBA" id="ARBA00022737"/>
    </source>
</evidence>
<dbReference type="FunFam" id="2.10.25.10:FF:000440">
    <property type="entry name" value="Laminin subunit beta 3"/>
    <property type="match status" value="1"/>
</dbReference>
<evidence type="ECO:0000256" key="4">
    <source>
        <dbReference type="ARBA" id="ARBA00022729"/>
    </source>
</evidence>
<evidence type="ECO:0000256" key="2">
    <source>
        <dbReference type="ARBA" id="ARBA00022525"/>
    </source>
</evidence>
<dbReference type="PROSITE" id="PS50027">
    <property type="entry name" value="EGF_LAM_2"/>
    <property type="match status" value="5"/>
</dbReference>
<feature type="region of interest" description="Disordered" evidence="14">
    <location>
        <begin position="1049"/>
        <end position="1069"/>
    </location>
</feature>
<feature type="coiled-coil region" evidence="13">
    <location>
        <begin position="948"/>
        <end position="985"/>
    </location>
</feature>
<feature type="coiled-coil region" evidence="13">
    <location>
        <begin position="838"/>
        <end position="872"/>
    </location>
</feature>
<evidence type="ECO:0000259" key="17">
    <source>
        <dbReference type="PROSITE" id="PS51117"/>
    </source>
</evidence>
<keyword evidence="4 15" id="KW-0732">Signal</keyword>
<dbReference type="OrthoDB" id="8545473at2759"/>
<keyword evidence="3" id="KW-0272">Extracellular matrix</keyword>
<dbReference type="GO" id="GO:0043256">
    <property type="term" value="C:laminin complex"/>
    <property type="evidence" value="ECO:0000318"/>
    <property type="project" value="GO_Central"/>
</dbReference>
<dbReference type="PANTHER" id="PTHR10574">
    <property type="entry name" value="NETRIN/LAMININ-RELATED"/>
    <property type="match status" value="1"/>
</dbReference>
<feature type="chain" id="PRO_5027573721" evidence="15">
    <location>
        <begin position="19"/>
        <end position="1171"/>
    </location>
</feature>
<feature type="disulfide bond" evidence="12">
    <location>
        <begin position="398"/>
        <end position="407"/>
    </location>
</feature>
<dbReference type="InterPro" id="IPR002049">
    <property type="entry name" value="LE_dom"/>
</dbReference>
<feature type="disulfide bond" evidence="12">
    <location>
        <begin position="564"/>
        <end position="578"/>
    </location>
</feature>
<dbReference type="Gene3D" id="2.170.300.10">
    <property type="entry name" value="Tie2 ligand-binding domain superfamily"/>
    <property type="match status" value="1"/>
</dbReference>
<dbReference type="Gene3D" id="2.10.25.10">
    <property type="entry name" value="Laminin"/>
    <property type="match status" value="4"/>
</dbReference>
<dbReference type="PROSITE" id="PS51117">
    <property type="entry name" value="LAMININ_NTER"/>
    <property type="match status" value="1"/>
</dbReference>
<feature type="domain" description="Laminin EGF-like" evidence="16">
    <location>
        <begin position="376"/>
        <end position="427"/>
    </location>
</feature>
<dbReference type="SMART" id="SM00181">
    <property type="entry name" value="EGF"/>
    <property type="match status" value="5"/>
</dbReference>
<keyword evidence="8 13" id="KW-0175">Coiled coil</keyword>
<dbReference type="GO" id="GO:0016477">
    <property type="term" value="P:cell migration"/>
    <property type="evidence" value="ECO:0000318"/>
    <property type="project" value="GO_Central"/>
</dbReference>
<dbReference type="PANTHER" id="PTHR10574:SF268">
    <property type="entry name" value="LAMININ SUBUNIT BETA-3"/>
    <property type="match status" value="1"/>
</dbReference>
<evidence type="ECO:0000256" key="1">
    <source>
        <dbReference type="ARBA" id="ARBA00004302"/>
    </source>
</evidence>
<keyword evidence="5" id="KW-0677">Repeat</keyword>
<evidence type="ECO:0000256" key="7">
    <source>
        <dbReference type="ARBA" id="ARBA00022889"/>
    </source>
</evidence>
<accession>F7E4G7</accession>
<dbReference type="FunFam" id="2.10.25.10:FF:000084">
    <property type="entry name" value="Laminin subunit alpha 3"/>
    <property type="match status" value="1"/>
</dbReference>
<dbReference type="SMART" id="SM00136">
    <property type="entry name" value="LamNT"/>
    <property type="match status" value="1"/>
</dbReference>
<dbReference type="Bgee" id="ENSOANG00000013763">
    <property type="expression patterns" value="Expressed in liver and 6 other cell types or tissues"/>
</dbReference>
<dbReference type="PRINTS" id="PR00011">
    <property type="entry name" value="EGFLAMININ"/>
</dbReference>
<evidence type="ECO:0000256" key="13">
    <source>
        <dbReference type="SAM" id="Coils"/>
    </source>
</evidence>
<dbReference type="SUPFAM" id="SSF57196">
    <property type="entry name" value="EGF/Laminin"/>
    <property type="match status" value="4"/>
</dbReference>
<protein>
    <submittedName>
        <fullName evidence="18">Laminin subunit beta 3</fullName>
    </submittedName>
</protein>
<sequence length="1171" mass="130221">MWPLILLLVWSVLPYAQPACSRGACYPPAGDLLIGRTRFLRASSTCGLLKPESYCTPYGEWKIRCCKCDSRLPHTFVSHRVENIAASKGRMRWWQSKNDVNPVSLQLDLDKKFQLQDIKLDLMGPLPAGMLIERSTDFGKTWRVYQYLALDCARTFPHLHQGQPESWQDIRCQELTPQPGRNSQSGKVQLNILNLTSEISASRSQKIHELGEFTNLRINFTGFGPQPQRGQRPPNSFYAVSQLRLHGSCFCNGHADRCVSAGGRPADPSMEVQDVCVCQHHTTGPNCDRCEAFYNDRPWSPAEDQNPHECQRCNCNGHSETCHFDPNVFAASGGVSGGVCDHCRDHTEGTNCDRCQLYYFRNRRPGASVEEFCIPCECDPDGAVLGVPCDPLSGQCVCKKNVHGERCDLCKPGFTGLSVANPQGCSRCDCDDLGSRQDMPCDEESGKCLCLPNVVGPRCDQCAPGYWGIARGRGCQPCMCDPRTSLSPQCNQLTGQCSCRDDYKGLTCSAAAIRTCPDREYGLDGSGCRACDCDFRGTEEQGCDKVTGRCLCRPGLSGPRCDQCQRGSCGHFPFCPACHSCFQDYDEALRRQAYHLTNMRNATSGGWPGAGGAGAPRLDARIAWAEGTVRQIQAILSSPLVTEEELAQAANVISSTRRILQSLRPDFPFEEETVFLSEQPKTLNQEFEALSRLYQSQKNQFEQGSSSLDPLEPLRIINSAYQRSTEASRQVTDSSHQLQQAQEIRREAERLEGQLPSGGGIGDLGLEALKREMGSLPDLTPTSNKICGVNRLERCLPGDCRGTLCPRDNGTTCGPNCKGTLPLAGSASWTAQKTAEQLRKFEAQLHKTMQMIQDAEESSAQIQSNARHLEAQVSSSRSRMEEDIRRISQFIQQIRDFLMEDSTDAATIQEISNEVLSLWLPTDTATVLNKMKEIQEIAARLPNVDLVLAQTKQDVARARKLQEEAEKARNRANAIEGQVEDVMENLRQGSSALQEAKGTLNGTGRSMDLLRARISEVRLVFNQADASVMTVMGHLSDFQKRIERLRNRTSQQRTQAFEAKQKADGVNGSTMRAEKELAALKQLYADMKNQLEKGPVPGELETRITRVKMEAEELLNETASIWRQMEAIEKELMRGNQAIHSHSKDLEGLEQRLETVRDQISQRVLFYATCK</sequence>
<feature type="disulfide bond" evidence="12">
    <location>
        <begin position="552"/>
        <end position="561"/>
    </location>
</feature>
<dbReference type="GO" id="GO:0007411">
    <property type="term" value="P:axon guidance"/>
    <property type="evidence" value="ECO:0000318"/>
    <property type="project" value="GO_Central"/>
</dbReference>
<name>F7E4G7_ORNAN</name>
<comment type="caution">
    <text evidence="12">Lacks conserved residue(s) required for the propagation of feature annotation.</text>
</comment>
<dbReference type="GO" id="GO:0070831">
    <property type="term" value="P:basement membrane assembly"/>
    <property type="evidence" value="ECO:0000318"/>
    <property type="project" value="GO_Central"/>
</dbReference>
<reference evidence="18 19" key="1">
    <citation type="journal article" date="2008" name="Nature">
        <title>Genome analysis of the platypus reveals unique signatures of evolution.</title>
        <authorList>
            <person name="Warren W.C."/>
            <person name="Hillier L.W."/>
            <person name="Marshall Graves J.A."/>
            <person name="Birney E."/>
            <person name="Ponting C.P."/>
            <person name="Grutzner F."/>
            <person name="Belov K."/>
            <person name="Miller W."/>
            <person name="Clarke L."/>
            <person name="Chinwalla A.T."/>
            <person name="Yang S.P."/>
            <person name="Heger A."/>
            <person name="Locke D.P."/>
            <person name="Miethke P."/>
            <person name="Waters P.D."/>
            <person name="Veyrunes F."/>
            <person name="Fulton L."/>
            <person name="Fulton B."/>
            <person name="Graves T."/>
            <person name="Wallis J."/>
            <person name="Puente X.S."/>
            <person name="Lopez-Otin C."/>
            <person name="Ordonez G.R."/>
            <person name="Eichler E.E."/>
            <person name="Chen L."/>
            <person name="Cheng Z."/>
            <person name="Deakin J.E."/>
            <person name="Alsop A."/>
            <person name="Thompson K."/>
            <person name="Kirby P."/>
            <person name="Papenfuss A.T."/>
            <person name="Wakefield M.J."/>
            <person name="Olender T."/>
            <person name="Lancet D."/>
            <person name="Huttley G.A."/>
            <person name="Smit A.F."/>
            <person name="Pask A."/>
            <person name="Temple-Smith P."/>
            <person name="Batzer M.A."/>
            <person name="Walker J.A."/>
            <person name="Konkel M.K."/>
            <person name="Harris R.S."/>
            <person name="Whittington C.M."/>
            <person name="Wong E.S."/>
            <person name="Gemmell N.J."/>
            <person name="Buschiazzo E."/>
            <person name="Vargas Jentzsch I.M."/>
            <person name="Merkel A."/>
            <person name="Schmitz J."/>
            <person name="Zemann A."/>
            <person name="Churakov G."/>
            <person name="Kriegs J.O."/>
            <person name="Brosius J."/>
            <person name="Murchison E.P."/>
            <person name="Sachidanandam R."/>
            <person name="Smith C."/>
            <person name="Hannon G.J."/>
            <person name="Tsend-Ayush E."/>
            <person name="McMillan D."/>
            <person name="Attenborough R."/>
            <person name="Rens W."/>
            <person name="Ferguson-Smith M."/>
            <person name="Lefevre C.M."/>
            <person name="Sharp J.A."/>
            <person name="Nicholas K.R."/>
            <person name="Ray D.A."/>
            <person name="Kube M."/>
            <person name="Reinhardt R."/>
            <person name="Pringle T.H."/>
            <person name="Taylor J."/>
            <person name="Jones R.C."/>
            <person name="Nixon B."/>
            <person name="Dacheux J.L."/>
            <person name="Niwa H."/>
            <person name="Sekita Y."/>
            <person name="Huang X."/>
            <person name="Stark A."/>
            <person name="Kheradpour P."/>
            <person name="Kellis M."/>
            <person name="Flicek P."/>
            <person name="Chen Y."/>
            <person name="Webber C."/>
            <person name="Hardison R."/>
            <person name="Nelson J."/>
            <person name="Hallsworth-Pepin K."/>
            <person name="Delehaunty K."/>
            <person name="Markovic C."/>
            <person name="Minx P."/>
            <person name="Feng Y."/>
            <person name="Kremitzki C."/>
            <person name="Mitreva M."/>
            <person name="Glasscock J."/>
            <person name="Wylie T."/>
            <person name="Wohldmann P."/>
            <person name="Thiru P."/>
            <person name="Nhan M.N."/>
            <person name="Pohl C.S."/>
            <person name="Smith S.M."/>
            <person name="Hou S."/>
            <person name="Nefedov M."/>
            <person name="de Jong P.J."/>
            <person name="Renfree M.B."/>
            <person name="Mardis E.R."/>
            <person name="Wilson R.K."/>
        </authorList>
    </citation>
    <scope>NUCLEOTIDE SEQUENCE [LARGE SCALE GENOMIC DNA]</scope>
    <source>
        <strain evidence="18 19">Glennie</strain>
    </source>
</reference>
<keyword evidence="10" id="KW-0325">Glycoprotein</keyword>
<dbReference type="InterPro" id="IPR056863">
    <property type="entry name" value="LMN_ATRN_NET-like_EGF"/>
</dbReference>
<dbReference type="Gene3D" id="2.60.120.260">
    <property type="entry name" value="Galactose-binding domain-like"/>
    <property type="match status" value="1"/>
</dbReference>
<dbReference type="CTD" id="3914"/>
<feature type="domain" description="Laminin EGF-like" evidence="16">
    <location>
        <begin position="428"/>
        <end position="477"/>
    </location>
</feature>
<dbReference type="KEGG" id="oaa:100079022"/>
<dbReference type="GeneTree" id="ENSGT00940000160731"/>
<dbReference type="SMART" id="SM00180">
    <property type="entry name" value="EGF_Lam"/>
    <property type="match status" value="6"/>
</dbReference>
<feature type="domain" description="Laminin EGF-like" evidence="16">
    <location>
        <begin position="249"/>
        <end position="312"/>
    </location>
</feature>
<evidence type="ECO:0000256" key="12">
    <source>
        <dbReference type="PROSITE-ProRule" id="PRU00460"/>
    </source>
</evidence>
<dbReference type="Proteomes" id="UP000002279">
    <property type="component" value="Chromosome 7"/>
</dbReference>
<dbReference type="Pfam" id="PF00055">
    <property type="entry name" value="Laminin_N"/>
    <property type="match status" value="1"/>
</dbReference>